<dbReference type="STRING" id="563176.SAMN04488090_4534"/>
<evidence type="ECO:0008006" key="4">
    <source>
        <dbReference type="Google" id="ProtNLM"/>
    </source>
</evidence>
<feature type="region of interest" description="Disordered" evidence="1">
    <location>
        <begin position="25"/>
        <end position="60"/>
    </location>
</feature>
<evidence type="ECO:0000313" key="2">
    <source>
        <dbReference type="EMBL" id="SDM91032.1"/>
    </source>
</evidence>
<dbReference type="OrthoDB" id="667380at2"/>
<organism evidence="2 3">
    <name type="scientific">Siphonobacter aquaeclarae</name>
    <dbReference type="NCBI Taxonomy" id="563176"/>
    <lineage>
        <taxon>Bacteria</taxon>
        <taxon>Pseudomonadati</taxon>
        <taxon>Bacteroidota</taxon>
        <taxon>Cytophagia</taxon>
        <taxon>Cytophagales</taxon>
        <taxon>Cytophagaceae</taxon>
        <taxon>Siphonobacter</taxon>
    </lineage>
</organism>
<evidence type="ECO:0000313" key="3">
    <source>
        <dbReference type="Proteomes" id="UP000198901"/>
    </source>
</evidence>
<proteinExistence type="predicted"/>
<name>A0A1G9X2X7_9BACT</name>
<sequence length="148" mass="16100">MEKASLLAHLRTLLDERVEMARSAMQAAQESANAESKSSAGDKYETARAMAQNERDQHARQYETARLDRLQLERPELAGESASIAFGSLVRTAGEWFFLAVSVGVVRWEGDTVLVISPGSPVAGQLLGKKAGDTFLFKGKQTAILGIY</sequence>
<keyword evidence="3" id="KW-1185">Reference proteome</keyword>
<reference evidence="2 3" key="1">
    <citation type="submission" date="2016-10" db="EMBL/GenBank/DDBJ databases">
        <authorList>
            <person name="de Groot N.N."/>
        </authorList>
    </citation>
    <scope>NUCLEOTIDE SEQUENCE [LARGE SCALE GENOMIC DNA]</scope>
    <source>
        <strain evidence="2 3">DSM 21668</strain>
    </source>
</reference>
<dbReference type="EMBL" id="FNGS01000010">
    <property type="protein sequence ID" value="SDM91032.1"/>
    <property type="molecule type" value="Genomic_DNA"/>
</dbReference>
<dbReference type="RefSeq" id="WP_093208091.1">
    <property type="nucleotide sequence ID" value="NZ_FNGS01000010.1"/>
</dbReference>
<accession>A0A1G9X2X7</accession>
<dbReference type="AlphaFoldDB" id="A0A1G9X2X7"/>
<feature type="compositionally biased region" description="Polar residues" evidence="1">
    <location>
        <begin position="26"/>
        <end position="39"/>
    </location>
</feature>
<dbReference type="Proteomes" id="UP000198901">
    <property type="component" value="Unassembled WGS sequence"/>
</dbReference>
<evidence type="ECO:0000256" key="1">
    <source>
        <dbReference type="SAM" id="MobiDB-lite"/>
    </source>
</evidence>
<protein>
    <recommendedName>
        <fullName evidence="4">Transcription elongation factor, GreA/GreB family</fullName>
    </recommendedName>
</protein>
<gene>
    <name evidence="2" type="ORF">SAMN04488090_4534</name>
</gene>